<accession>A0A1G2PFW7</accession>
<protein>
    <submittedName>
        <fullName evidence="1">Uncharacterized protein</fullName>
    </submittedName>
</protein>
<name>A0A1G2PFW7_9BACT</name>
<dbReference type="AlphaFoldDB" id="A0A1G2PFW7"/>
<comment type="caution">
    <text evidence="1">The sequence shown here is derived from an EMBL/GenBank/DDBJ whole genome shotgun (WGS) entry which is preliminary data.</text>
</comment>
<organism evidence="1 2">
    <name type="scientific">Candidatus Terrybacteria bacterium RIFCSPHIGHO2_01_FULL_43_35</name>
    <dbReference type="NCBI Taxonomy" id="1802361"/>
    <lineage>
        <taxon>Bacteria</taxon>
        <taxon>Candidatus Terryibacteriota</taxon>
    </lineage>
</organism>
<reference evidence="1 2" key="1">
    <citation type="journal article" date="2016" name="Nat. Commun.">
        <title>Thousands of microbial genomes shed light on interconnected biogeochemical processes in an aquifer system.</title>
        <authorList>
            <person name="Anantharaman K."/>
            <person name="Brown C.T."/>
            <person name="Hug L.A."/>
            <person name="Sharon I."/>
            <person name="Castelle C.J."/>
            <person name="Probst A.J."/>
            <person name="Thomas B.C."/>
            <person name="Singh A."/>
            <person name="Wilkins M.J."/>
            <person name="Karaoz U."/>
            <person name="Brodie E.L."/>
            <person name="Williams K.H."/>
            <person name="Hubbard S.S."/>
            <person name="Banfield J.F."/>
        </authorList>
    </citation>
    <scope>NUCLEOTIDE SEQUENCE [LARGE SCALE GENOMIC DNA]</scope>
</reference>
<gene>
    <name evidence="1" type="ORF">A2828_03500</name>
</gene>
<dbReference type="Gene3D" id="3.90.20.10">
    <property type="match status" value="1"/>
</dbReference>
<sequence length="128" mass="14860">MQNNSAKSKKAKSPRGNYTEVLLEDMNSKLNVVAEGQLLLAEKVTQQLREITERVDEFEERVMLRFADVDQRFADVDQRFDVVDQELKTIKGELALINHNLKQKVDREEFKFLEARVARLEAAIKKNP</sequence>
<evidence type="ECO:0000313" key="1">
    <source>
        <dbReference type="EMBL" id="OHA47228.1"/>
    </source>
</evidence>
<evidence type="ECO:0000313" key="2">
    <source>
        <dbReference type="Proteomes" id="UP000178869"/>
    </source>
</evidence>
<dbReference type="EMBL" id="MHSR01000006">
    <property type="protein sequence ID" value="OHA47228.1"/>
    <property type="molecule type" value="Genomic_DNA"/>
</dbReference>
<dbReference type="Proteomes" id="UP000178869">
    <property type="component" value="Unassembled WGS sequence"/>
</dbReference>
<proteinExistence type="predicted"/>